<accession>A0A9P8Y0J9</accession>
<name>A0A9P8Y0J9_9PEZI</name>
<sequence>CPGVECVWRQSGLPLEGTGVVPAPDGPPLQEHQATHAGLMIPVWKNGHPQPLASPLSSTDRSTAGARAVDRCGRAPAPALDALAAVMFAVRLCLNAPAQSRQPCRQERCLDAQCTVSRAAPPARLDCPRQRGTLFRASTSPMPPTFFLSCPVLSLRHRCSCRRIVLAPPN</sequence>
<evidence type="ECO:0000313" key="2">
    <source>
        <dbReference type="Proteomes" id="UP000756346"/>
    </source>
</evidence>
<evidence type="ECO:0000313" key="1">
    <source>
        <dbReference type="EMBL" id="KAH7026552.1"/>
    </source>
</evidence>
<dbReference type="GeneID" id="70191578"/>
<reference evidence="1" key="1">
    <citation type="journal article" date="2021" name="Nat. Commun.">
        <title>Genetic determinants of endophytism in the Arabidopsis root mycobiome.</title>
        <authorList>
            <person name="Mesny F."/>
            <person name="Miyauchi S."/>
            <person name="Thiergart T."/>
            <person name="Pickel B."/>
            <person name="Atanasova L."/>
            <person name="Karlsson M."/>
            <person name="Huettel B."/>
            <person name="Barry K.W."/>
            <person name="Haridas S."/>
            <person name="Chen C."/>
            <person name="Bauer D."/>
            <person name="Andreopoulos W."/>
            <person name="Pangilinan J."/>
            <person name="LaButti K."/>
            <person name="Riley R."/>
            <person name="Lipzen A."/>
            <person name="Clum A."/>
            <person name="Drula E."/>
            <person name="Henrissat B."/>
            <person name="Kohler A."/>
            <person name="Grigoriev I.V."/>
            <person name="Martin F.M."/>
            <person name="Hacquard S."/>
        </authorList>
    </citation>
    <scope>NUCLEOTIDE SEQUENCE</scope>
    <source>
        <strain evidence="1">MPI-CAGE-CH-0230</strain>
    </source>
</reference>
<dbReference type="Proteomes" id="UP000756346">
    <property type="component" value="Unassembled WGS sequence"/>
</dbReference>
<protein>
    <submittedName>
        <fullName evidence="1">Uncharacterized protein</fullName>
    </submittedName>
</protein>
<gene>
    <name evidence="1" type="ORF">B0I36DRAFT_415107</name>
</gene>
<dbReference type="AlphaFoldDB" id="A0A9P8Y0J9"/>
<comment type="caution">
    <text evidence="1">The sequence shown here is derived from an EMBL/GenBank/DDBJ whole genome shotgun (WGS) entry which is preliminary data.</text>
</comment>
<organism evidence="1 2">
    <name type="scientific">Microdochium trichocladiopsis</name>
    <dbReference type="NCBI Taxonomy" id="1682393"/>
    <lineage>
        <taxon>Eukaryota</taxon>
        <taxon>Fungi</taxon>
        <taxon>Dikarya</taxon>
        <taxon>Ascomycota</taxon>
        <taxon>Pezizomycotina</taxon>
        <taxon>Sordariomycetes</taxon>
        <taxon>Xylariomycetidae</taxon>
        <taxon>Xylariales</taxon>
        <taxon>Microdochiaceae</taxon>
        <taxon>Microdochium</taxon>
    </lineage>
</organism>
<keyword evidence="2" id="KW-1185">Reference proteome</keyword>
<feature type="non-terminal residue" evidence="1">
    <location>
        <position position="1"/>
    </location>
</feature>
<proteinExistence type="predicted"/>
<dbReference type="EMBL" id="JAGTJQ010000008">
    <property type="protein sequence ID" value="KAH7026552.1"/>
    <property type="molecule type" value="Genomic_DNA"/>
</dbReference>
<dbReference type="RefSeq" id="XP_046009769.1">
    <property type="nucleotide sequence ID" value="XM_046162032.1"/>
</dbReference>